<dbReference type="InterPro" id="IPR009042">
    <property type="entry name" value="RNA_pol_sigma70_r1_2"/>
</dbReference>
<name>A0ABU5GQ02_9GAMM</name>
<comment type="subunit">
    <text evidence="6">Interacts with the RNA polymerase core enzyme.</text>
</comment>
<dbReference type="InterPro" id="IPR014284">
    <property type="entry name" value="RNA_pol_sigma-70_dom"/>
</dbReference>
<feature type="DNA-binding region" description="H-T-H motif" evidence="6">
    <location>
        <begin position="285"/>
        <end position="304"/>
    </location>
</feature>
<feature type="region of interest" description="Sigma-70 factor domain-3" evidence="6">
    <location>
        <begin position="171"/>
        <end position="246"/>
    </location>
</feature>
<keyword evidence="2 6" id="KW-0805">Transcription regulation</keyword>
<accession>A0ABU5GQ02</accession>
<keyword evidence="11" id="KW-1185">Reference proteome</keyword>
<feature type="region of interest" description="Disordered" evidence="7">
    <location>
        <begin position="18"/>
        <end position="50"/>
    </location>
</feature>
<feature type="region of interest" description="Sigma-70 factor domain-1" evidence="6">
    <location>
        <begin position="53"/>
        <end position="86"/>
    </location>
</feature>
<dbReference type="InterPro" id="IPR007624">
    <property type="entry name" value="RNA_pol_sigma70_r3"/>
</dbReference>
<organism evidence="10 11">
    <name type="scientific">Denitrificimonas halotolerans</name>
    <dbReference type="NCBI Taxonomy" id="3098930"/>
    <lineage>
        <taxon>Bacteria</taxon>
        <taxon>Pseudomonadati</taxon>
        <taxon>Pseudomonadota</taxon>
        <taxon>Gammaproteobacteria</taxon>
        <taxon>Pseudomonadales</taxon>
        <taxon>Pseudomonadaceae</taxon>
        <taxon>Denitrificimonas</taxon>
    </lineage>
</organism>
<keyword evidence="1 6" id="KW-0963">Cytoplasm</keyword>
<dbReference type="InterPro" id="IPR013325">
    <property type="entry name" value="RNA_pol_sigma_r2"/>
</dbReference>
<dbReference type="InterPro" id="IPR036388">
    <property type="entry name" value="WH-like_DNA-bd_sf"/>
</dbReference>
<feature type="domain" description="RNA polymerase sigma-70" evidence="9">
    <location>
        <begin position="284"/>
        <end position="310"/>
    </location>
</feature>
<feature type="domain" description="RNA polymerase sigma-70" evidence="8">
    <location>
        <begin position="115"/>
        <end position="128"/>
    </location>
</feature>
<feature type="compositionally biased region" description="Basic residues" evidence="7">
    <location>
        <begin position="37"/>
        <end position="46"/>
    </location>
</feature>
<dbReference type="Pfam" id="PF00140">
    <property type="entry name" value="Sigma70_r1_2"/>
    <property type="match status" value="1"/>
</dbReference>
<sequence>MRYQEHELGLTEVKDLRSTYDSHSHDKGDGCSSGIQPKKHKTHKRKVDSSSPDLTQLYLESIGLTPLLSPEQEVLYARRVQRGDSSARKQMIESNLRLVVSIAKYYQNRGLPLLDLIEEGNLGLIRAVEKFDPERGFRFSTYATWWIRQAVERGLMNTTRTVRLPVHISKELNAYLRAVQKLTGQDGRIPSLEQIANYLERSVSYVQQMHEYSEHALSLDATNVHDSEMRLLDILVDENTIDPSDAIQNNDLAVCIDKWVAELDARQREIVLRRFGLRGYDSHTLQEVGSMMGLTRERVRQLQMDALKRLRIKLEAHGLSGDLLFRV</sequence>
<dbReference type="PRINTS" id="PR00046">
    <property type="entry name" value="SIGMA70FCT"/>
</dbReference>
<dbReference type="RefSeq" id="WP_321553119.1">
    <property type="nucleotide sequence ID" value="NZ_JAXIVU010000005.1"/>
</dbReference>
<comment type="similarity">
    <text evidence="6">Belongs to the sigma-70 factor family. RpoS subfamily.</text>
</comment>
<evidence type="ECO:0000313" key="10">
    <source>
        <dbReference type="EMBL" id="MDY7219023.1"/>
    </source>
</evidence>
<evidence type="ECO:0000256" key="2">
    <source>
        <dbReference type="ARBA" id="ARBA00023015"/>
    </source>
</evidence>
<comment type="subcellular location">
    <subcellularLocation>
        <location evidence="6">Cytoplasm</location>
    </subcellularLocation>
</comment>
<dbReference type="InterPro" id="IPR000943">
    <property type="entry name" value="RNA_pol_sigma70"/>
</dbReference>
<evidence type="ECO:0000256" key="1">
    <source>
        <dbReference type="ARBA" id="ARBA00022490"/>
    </source>
</evidence>
<dbReference type="PROSITE" id="PS00715">
    <property type="entry name" value="SIGMA70_1"/>
    <property type="match status" value="1"/>
</dbReference>
<keyword evidence="4 6" id="KW-0238">DNA-binding</keyword>
<feature type="compositionally biased region" description="Basic and acidic residues" evidence="7">
    <location>
        <begin position="18"/>
        <end position="29"/>
    </location>
</feature>
<dbReference type="PROSITE" id="PS00716">
    <property type="entry name" value="SIGMA70_2"/>
    <property type="match status" value="1"/>
</dbReference>
<dbReference type="InterPro" id="IPR013324">
    <property type="entry name" value="RNA_pol_sigma_r3/r4-like"/>
</dbReference>
<dbReference type="NCBIfam" id="TIGR02937">
    <property type="entry name" value="sigma70-ECF"/>
    <property type="match status" value="1"/>
</dbReference>
<evidence type="ECO:0000313" key="11">
    <source>
        <dbReference type="Proteomes" id="UP001294570"/>
    </source>
</evidence>
<comment type="caution">
    <text evidence="10">The sequence shown here is derived from an EMBL/GenBank/DDBJ whole genome shotgun (WGS) entry which is preliminary data.</text>
</comment>
<reference evidence="10 11" key="1">
    <citation type="submission" date="2023-12" db="EMBL/GenBank/DDBJ databases">
        <title>Denitrificimonas halotolerans sp. nov.,a novel species isolated from landfill leachate.</title>
        <authorList>
            <person name="Wang S."/>
        </authorList>
    </citation>
    <scope>NUCLEOTIDE SEQUENCE [LARGE SCALE GENOMIC DNA]</scope>
    <source>
        <strain evidence="10 11">JX-1</strain>
    </source>
</reference>
<feature type="region of interest" description="Sigma-70 factor domain-2" evidence="6">
    <location>
        <begin position="91"/>
        <end position="161"/>
    </location>
</feature>
<gene>
    <name evidence="6 10" type="primary">rpoS</name>
    <name evidence="10" type="ORF">TOI97_05480</name>
</gene>
<evidence type="ECO:0000256" key="3">
    <source>
        <dbReference type="ARBA" id="ARBA00023082"/>
    </source>
</evidence>
<keyword evidence="3 6" id="KW-0731">Sigma factor</keyword>
<proteinExistence type="inferred from homology"/>
<dbReference type="InterPro" id="IPR012761">
    <property type="entry name" value="RNA_pol_sigma_RpoS"/>
</dbReference>
<evidence type="ECO:0000256" key="4">
    <source>
        <dbReference type="ARBA" id="ARBA00023125"/>
    </source>
</evidence>
<evidence type="ECO:0000256" key="6">
    <source>
        <dbReference type="HAMAP-Rule" id="MF_00959"/>
    </source>
</evidence>
<evidence type="ECO:0000259" key="9">
    <source>
        <dbReference type="PROSITE" id="PS00716"/>
    </source>
</evidence>
<dbReference type="InterPro" id="IPR050239">
    <property type="entry name" value="Sigma-70_RNA_pol_init_factors"/>
</dbReference>
<dbReference type="Gene3D" id="1.10.601.10">
    <property type="entry name" value="RNA Polymerase Primary Sigma Factor"/>
    <property type="match status" value="1"/>
</dbReference>
<dbReference type="HAMAP" id="MF_00959">
    <property type="entry name" value="Sigma70_RpoS"/>
    <property type="match status" value="1"/>
</dbReference>
<dbReference type="SUPFAM" id="SSF88659">
    <property type="entry name" value="Sigma3 and sigma4 domains of RNA polymerase sigma factors"/>
    <property type="match status" value="2"/>
</dbReference>
<keyword evidence="5 6" id="KW-0804">Transcription</keyword>
<dbReference type="NCBIfam" id="NF004207">
    <property type="entry name" value="PRK05657.1"/>
    <property type="match status" value="1"/>
</dbReference>
<dbReference type="EMBL" id="JAXIVU010000005">
    <property type="protein sequence ID" value="MDY7219023.1"/>
    <property type="molecule type" value="Genomic_DNA"/>
</dbReference>
<dbReference type="InterPro" id="IPR007630">
    <property type="entry name" value="RNA_pol_sigma70_r4"/>
</dbReference>
<dbReference type="PANTHER" id="PTHR30603:SF67">
    <property type="entry name" value="RNA POLYMERASE SIGMA FACTOR RPOS"/>
    <property type="match status" value="1"/>
</dbReference>
<dbReference type="NCBIfam" id="TIGR02394">
    <property type="entry name" value="rpoS_proteo"/>
    <property type="match status" value="1"/>
</dbReference>
<dbReference type="SUPFAM" id="SSF88946">
    <property type="entry name" value="Sigma2 domain of RNA polymerase sigma factors"/>
    <property type="match status" value="1"/>
</dbReference>
<comment type="function">
    <text evidence="6">Sigma factors are initiation factors that promote the attachment of RNA polymerase to specific initiation sites and are then released. This sigma factor is the master transcriptional regulator of the stationary phase and the general stress response.</text>
</comment>
<dbReference type="Gene3D" id="1.10.10.10">
    <property type="entry name" value="Winged helix-like DNA-binding domain superfamily/Winged helix DNA-binding domain"/>
    <property type="match status" value="2"/>
</dbReference>
<dbReference type="Pfam" id="PF04545">
    <property type="entry name" value="Sigma70_r4"/>
    <property type="match status" value="1"/>
</dbReference>
<protein>
    <recommendedName>
        <fullName evidence="6">RNA polymerase sigma factor RpoS</fullName>
    </recommendedName>
    <alternativeName>
        <fullName evidence="6">Sigma S</fullName>
    </alternativeName>
    <alternativeName>
        <fullName evidence="6">Sigma-38</fullName>
    </alternativeName>
</protein>
<feature type="short sequence motif" description="Interaction with polymerase core subunit RpoC" evidence="6">
    <location>
        <begin position="115"/>
        <end position="118"/>
    </location>
</feature>
<dbReference type="CDD" id="cd06171">
    <property type="entry name" value="Sigma70_r4"/>
    <property type="match status" value="1"/>
</dbReference>
<evidence type="ECO:0000259" key="8">
    <source>
        <dbReference type="PROSITE" id="PS00715"/>
    </source>
</evidence>
<dbReference type="InterPro" id="IPR007627">
    <property type="entry name" value="RNA_pol_sigma70_r2"/>
</dbReference>
<dbReference type="PANTHER" id="PTHR30603">
    <property type="entry name" value="RNA POLYMERASE SIGMA FACTOR RPO"/>
    <property type="match status" value="1"/>
</dbReference>
<evidence type="ECO:0000256" key="7">
    <source>
        <dbReference type="SAM" id="MobiDB-lite"/>
    </source>
</evidence>
<dbReference type="Proteomes" id="UP001294570">
    <property type="component" value="Unassembled WGS sequence"/>
</dbReference>
<evidence type="ECO:0000256" key="5">
    <source>
        <dbReference type="ARBA" id="ARBA00023163"/>
    </source>
</evidence>
<dbReference type="Pfam" id="PF04539">
    <property type="entry name" value="Sigma70_r3"/>
    <property type="match status" value="1"/>
</dbReference>
<feature type="region of interest" description="Sigma-70 factor domain-4" evidence="6">
    <location>
        <begin position="259"/>
        <end position="312"/>
    </location>
</feature>
<dbReference type="Pfam" id="PF04542">
    <property type="entry name" value="Sigma70_r2"/>
    <property type="match status" value="1"/>
</dbReference>